<keyword evidence="2" id="KW-1185">Reference proteome</keyword>
<protein>
    <submittedName>
        <fullName evidence="1">Uncharacterized protein</fullName>
    </submittedName>
</protein>
<gene>
    <name evidence="1" type="ORF">UCC3521_0145</name>
</gene>
<dbReference type="Proteomes" id="UP000309991">
    <property type="component" value="Segment"/>
</dbReference>
<name>A0A4Y5FF20_9CAUD</name>
<sequence length="144" mass="17017">MYYSKRSIHVAKYTPNQVKYLFSSLDKYSQQMALKDLCTHLFTITRLSYHLRKKVHAKRVYIPKWALQAITRHNHYKVIEVNTTGNDIRYLLRGTDSFYCRLSGKVHQVNLCIVVSTRSRLIVTAYLNKCTDNHDTINLKRYSN</sequence>
<proteinExistence type="predicted"/>
<dbReference type="EMBL" id="MK504444">
    <property type="protein sequence ID" value="QBJ03683.1"/>
    <property type="molecule type" value="Genomic_DNA"/>
</dbReference>
<evidence type="ECO:0000313" key="1">
    <source>
        <dbReference type="EMBL" id="QBJ03683.1"/>
    </source>
</evidence>
<reference evidence="1 2" key="1">
    <citation type="submission" date="2019-02" db="EMBL/GenBank/DDBJ databases">
        <title>Isolation of virulent Lactobacillus brevis phages.</title>
        <authorList>
            <person name="Feyereisen M."/>
            <person name="Mahony J."/>
            <person name="O'Sullivan T."/>
            <person name="van Sinderen D."/>
        </authorList>
    </citation>
    <scope>NUCLEOTIDE SEQUENCE [LARGE SCALE GENOMIC DNA]</scope>
</reference>
<evidence type="ECO:0000313" key="2">
    <source>
        <dbReference type="Proteomes" id="UP000309991"/>
    </source>
</evidence>
<accession>A0A4Y5FF20</accession>
<organism evidence="1 2">
    <name type="scientific">Lactobacillus phage 3-521</name>
    <dbReference type="NCBI Taxonomy" id="2510943"/>
    <lineage>
        <taxon>Viruses</taxon>
        <taxon>Duplodnaviria</taxon>
        <taxon>Heunggongvirae</taxon>
        <taxon>Uroviricota</taxon>
        <taxon>Caudoviricetes</taxon>
        <taxon>Herelleviridae</taxon>
        <taxon>Watanabevirus</taxon>
        <taxon>Watanabevirus wv3521</taxon>
    </lineage>
</organism>